<protein>
    <submittedName>
        <fullName evidence="2">Uncharacterized protein</fullName>
    </submittedName>
</protein>
<keyword evidence="3" id="KW-1185">Reference proteome</keyword>
<dbReference type="Proteomes" id="UP000595046">
    <property type="component" value="Chromosome"/>
</dbReference>
<dbReference type="RefSeq" id="WP_197348654.1">
    <property type="nucleotide sequence ID" value="NZ_CP048882.1"/>
</dbReference>
<name>A0A7T1WQH1_9ACTN</name>
<evidence type="ECO:0000313" key="2">
    <source>
        <dbReference type="EMBL" id="QPP05156.1"/>
    </source>
</evidence>
<organism evidence="2 3">
    <name type="scientific">Streptomyces bathyalis</name>
    <dbReference type="NCBI Taxonomy" id="2710756"/>
    <lineage>
        <taxon>Bacteria</taxon>
        <taxon>Bacillati</taxon>
        <taxon>Actinomycetota</taxon>
        <taxon>Actinomycetes</taxon>
        <taxon>Kitasatosporales</taxon>
        <taxon>Streptomycetaceae</taxon>
        <taxon>Streptomyces</taxon>
    </lineage>
</organism>
<proteinExistence type="predicted"/>
<gene>
    <name evidence="2" type="ORF">G4Z16_00725</name>
</gene>
<dbReference type="AlphaFoldDB" id="A0A7T1WQH1"/>
<reference evidence="3" key="1">
    <citation type="submission" date="2020-02" db="EMBL/GenBank/DDBJ databases">
        <title>Streptomyces sp. ASO4wet.</title>
        <authorList>
            <person name="Risdian C."/>
            <person name="Landwehr W."/>
            <person name="Schupp P."/>
            <person name="Wink J."/>
        </authorList>
    </citation>
    <scope>NUCLEOTIDE SEQUENCE [LARGE SCALE GENOMIC DNA]</scope>
    <source>
        <strain evidence="3">ASO4wet</strain>
    </source>
</reference>
<evidence type="ECO:0000313" key="3">
    <source>
        <dbReference type="Proteomes" id="UP000595046"/>
    </source>
</evidence>
<keyword evidence="1" id="KW-0732">Signal</keyword>
<sequence length="71" mass="7034">MKYTKRLGALAALAALTLAGAILGTGTASAAESTVTVFGTKIPIPGLEHDAVAPHASQGSFSLPLGDLTTL</sequence>
<feature type="chain" id="PRO_5032280624" evidence="1">
    <location>
        <begin position="31"/>
        <end position="71"/>
    </location>
</feature>
<dbReference type="KEGG" id="sbat:G4Z16_00725"/>
<evidence type="ECO:0000256" key="1">
    <source>
        <dbReference type="SAM" id="SignalP"/>
    </source>
</evidence>
<feature type="signal peptide" evidence="1">
    <location>
        <begin position="1"/>
        <end position="30"/>
    </location>
</feature>
<accession>A0A7T1WQH1</accession>
<dbReference type="EMBL" id="CP048882">
    <property type="protein sequence ID" value="QPP05156.1"/>
    <property type="molecule type" value="Genomic_DNA"/>
</dbReference>